<comment type="caution">
    <text evidence="2">The sequence shown here is derived from an EMBL/GenBank/DDBJ whole genome shotgun (WGS) entry which is preliminary data.</text>
</comment>
<name>A0A2P4ZLN6_9HYPO</name>
<feature type="region of interest" description="Disordered" evidence="1">
    <location>
        <begin position="1"/>
        <end position="26"/>
    </location>
</feature>
<protein>
    <submittedName>
        <fullName evidence="2">Uncharacterized protein</fullName>
    </submittedName>
</protein>
<dbReference type="AlphaFoldDB" id="A0A2P4ZLN6"/>
<dbReference type="RefSeq" id="XP_024405494.1">
    <property type="nucleotide sequence ID" value="XM_024549735.1"/>
</dbReference>
<dbReference type="Proteomes" id="UP000054821">
    <property type="component" value="Unassembled WGS sequence"/>
</dbReference>
<sequence length="91" mass="9524">MASKADCSNNVTAPSAAPPAAPPAATSGCTEAAISLVPSDATFIVRRFHSEQDQHPPVGLRQAPSEAEAESKMLVQLRAFDEKFGNTSARN</sequence>
<feature type="region of interest" description="Disordered" evidence="1">
    <location>
        <begin position="50"/>
        <end position="69"/>
    </location>
</feature>
<dbReference type="EMBL" id="JPDN02000019">
    <property type="protein sequence ID" value="PON25165.1"/>
    <property type="molecule type" value="Genomic_DNA"/>
</dbReference>
<evidence type="ECO:0000256" key="1">
    <source>
        <dbReference type="SAM" id="MobiDB-lite"/>
    </source>
</evidence>
<evidence type="ECO:0000313" key="2">
    <source>
        <dbReference type="EMBL" id="PON25165.1"/>
    </source>
</evidence>
<gene>
    <name evidence="2" type="ORF">TGAM01_v205851</name>
</gene>
<keyword evidence="3" id="KW-1185">Reference proteome</keyword>
<accession>A0A2P4ZLN6</accession>
<proteinExistence type="predicted"/>
<evidence type="ECO:0000313" key="3">
    <source>
        <dbReference type="Proteomes" id="UP000054821"/>
    </source>
</evidence>
<dbReference type="PROSITE" id="PS51257">
    <property type="entry name" value="PROKAR_LIPOPROTEIN"/>
    <property type="match status" value="1"/>
</dbReference>
<feature type="compositionally biased region" description="Polar residues" evidence="1">
    <location>
        <begin position="1"/>
        <end position="11"/>
    </location>
</feature>
<organism evidence="2 3">
    <name type="scientific">Trichoderma gamsii</name>
    <dbReference type="NCBI Taxonomy" id="398673"/>
    <lineage>
        <taxon>Eukaryota</taxon>
        <taxon>Fungi</taxon>
        <taxon>Dikarya</taxon>
        <taxon>Ascomycota</taxon>
        <taxon>Pezizomycotina</taxon>
        <taxon>Sordariomycetes</taxon>
        <taxon>Hypocreomycetidae</taxon>
        <taxon>Hypocreales</taxon>
        <taxon>Hypocreaceae</taxon>
        <taxon>Trichoderma</taxon>
    </lineage>
</organism>
<reference evidence="2 3" key="1">
    <citation type="journal article" date="2016" name="Genome Announc.">
        <title>Draft Whole-Genome Sequence of Trichoderma gamsii T6085, a Promising Biocontrol Agent of Fusarium Head Blight on Wheat.</title>
        <authorList>
            <person name="Baroncelli R."/>
            <person name="Zapparata A."/>
            <person name="Piaggeschi G."/>
            <person name="Sarrocco S."/>
            <person name="Vannacci G."/>
        </authorList>
    </citation>
    <scope>NUCLEOTIDE SEQUENCE [LARGE SCALE GENOMIC DNA]</scope>
    <source>
        <strain evidence="2 3">T6085</strain>
    </source>
</reference>
<dbReference type="GeneID" id="36347605"/>